<gene>
    <name evidence="3" type="ORF">IV203_016740</name>
</gene>
<feature type="region of interest" description="Disordered" evidence="2">
    <location>
        <begin position="1008"/>
        <end position="1094"/>
    </location>
</feature>
<proteinExistence type="predicted"/>
<evidence type="ECO:0000256" key="2">
    <source>
        <dbReference type="SAM" id="MobiDB-lite"/>
    </source>
</evidence>
<feature type="compositionally biased region" description="Basic and acidic residues" evidence="2">
    <location>
        <begin position="1008"/>
        <end position="1029"/>
    </location>
</feature>
<evidence type="ECO:0000313" key="3">
    <source>
        <dbReference type="EMBL" id="KAG7348035.1"/>
    </source>
</evidence>
<organism evidence="3 4">
    <name type="scientific">Nitzschia inconspicua</name>
    <dbReference type="NCBI Taxonomy" id="303405"/>
    <lineage>
        <taxon>Eukaryota</taxon>
        <taxon>Sar</taxon>
        <taxon>Stramenopiles</taxon>
        <taxon>Ochrophyta</taxon>
        <taxon>Bacillariophyta</taxon>
        <taxon>Bacillariophyceae</taxon>
        <taxon>Bacillariophycidae</taxon>
        <taxon>Bacillariales</taxon>
        <taxon>Bacillariaceae</taxon>
        <taxon>Nitzschia</taxon>
    </lineage>
</organism>
<reference evidence="3" key="1">
    <citation type="journal article" date="2021" name="Sci. Rep.">
        <title>Diploid genomic architecture of Nitzschia inconspicua, an elite biomass production diatom.</title>
        <authorList>
            <person name="Oliver A."/>
            <person name="Podell S."/>
            <person name="Pinowska A."/>
            <person name="Traller J.C."/>
            <person name="Smith S.R."/>
            <person name="McClure R."/>
            <person name="Beliaev A."/>
            <person name="Bohutskyi P."/>
            <person name="Hill E.A."/>
            <person name="Rabines A."/>
            <person name="Zheng H."/>
            <person name="Allen L.Z."/>
            <person name="Kuo A."/>
            <person name="Grigoriev I.V."/>
            <person name="Allen A.E."/>
            <person name="Hazlebeck D."/>
            <person name="Allen E.E."/>
        </authorList>
    </citation>
    <scope>NUCLEOTIDE SEQUENCE</scope>
    <source>
        <strain evidence="3">Hildebrandi</strain>
    </source>
</reference>
<sequence length="1094" mass="124772">MYSAHNPYNKINGSGGTTVSTETLLRNLISSCSVGPNLVTPLLTSVQAIHEQLVSRRDVEWTLDLAQGLGKIVGKQLTEVIDAIKRDELSSNTDVSNATLLLLQASMEDWLDHVLYAVMVQDYTTPNAFRHGNSRGKVATSTGNLLDLIMELVLQKKYTFILHQTAMNVLALAWRSFDWMQRWLSLSKIDEQLSLGNPSDIPWWIKDYQVERLCELSLKYLNGSFEDNDEFSVRPTSLVTNEQSKLSALILIASLLSRQHLDMPSVIRILPQSQVSEIITKLIKGIQVLSHSVLPPSSSEYTIPTALMSMSVLTLLQQTVTTSTDLFQSLNQTVQSTRLVENIVDFSFVAVASQGISTTINIASRWISPASKRFPRGFLQSFGVSVLWSWKCTDHTAWQVANLYLQTKYNAAFSYFWSSFLEEQQGSQRCIDDLILTAICMLQLNRTNAKQFILEVIRKSSHKTQNGSQMSHYGSSDEEASAKKLLQSFFHLLENTSRISYDTQLLVARLLFTLLSDRDSVCTDDELSRCFWQALDPSFVEKHWELVLEIASTDDKDQPLLSAMLDLMNVLSENEAFRNHLVTHINAHNLEAMIYLVNTKEVRFDFIDANHSVMMQSVANIDSETPPQNNLSRMDETSICIEQEETKNPRGWDMTVRLTAATILANLGNASEVFRADESAALVLSRISNALNDFLLEYQKMDSNSGCLLTCLDRTRRLLRLQIAMFTPENETFLVNSSHASRDWFRKELLRVDSNYKEALDELELSRMREKDLQKQKQTLVQQLNSQSMVFQQSVSRMKASLAKETKQIVSMHCSERTRAEQQATEAVQQCGLMAAALEQEIEESRELKNIASQTKNDLVTASLRIDELNETINILQRQLEEEKSKSSELSDRITIANERVESYEKNHRTMQEILNEREVAITRVSDSNHQLHDNLEDLFADMCSLSQIYQQNEQSAETQMQKTLEAVDEANKKLDAERKVNAELGNKVKSLEEENDKLNRKLAKYKERLEQERKDRRDEHEQRKQTDNHRKRNGPVSYLNSLHTSNISDKSTRQTGTSGMHGSSLRPHSERSSHDKENESSRYYTNASQRRLY</sequence>
<reference evidence="3" key="2">
    <citation type="submission" date="2021-04" db="EMBL/GenBank/DDBJ databases">
        <authorList>
            <person name="Podell S."/>
        </authorList>
    </citation>
    <scope>NUCLEOTIDE SEQUENCE</scope>
    <source>
        <strain evidence="3">Hildebrandi</strain>
    </source>
</reference>
<evidence type="ECO:0000313" key="4">
    <source>
        <dbReference type="Proteomes" id="UP000693970"/>
    </source>
</evidence>
<keyword evidence="4" id="KW-1185">Reference proteome</keyword>
<comment type="caution">
    <text evidence="3">The sequence shown here is derived from an EMBL/GenBank/DDBJ whole genome shotgun (WGS) entry which is preliminary data.</text>
</comment>
<protein>
    <submittedName>
        <fullName evidence="3">Uncharacterized protein</fullName>
    </submittedName>
</protein>
<feature type="compositionally biased region" description="Basic and acidic residues" evidence="2">
    <location>
        <begin position="1068"/>
        <end position="1081"/>
    </location>
</feature>
<dbReference type="AlphaFoldDB" id="A0A9K3KQJ8"/>
<feature type="coiled-coil region" evidence="1">
    <location>
        <begin position="835"/>
        <end position="907"/>
    </location>
</feature>
<accession>A0A9K3KQJ8</accession>
<evidence type="ECO:0000256" key="1">
    <source>
        <dbReference type="SAM" id="Coils"/>
    </source>
</evidence>
<name>A0A9K3KQJ8_9STRA</name>
<feature type="compositionally biased region" description="Polar residues" evidence="2">
    <location>
        <begin position="1082"/>
        <end position="1094"/>
    </location>
</feature>
<dbReference type="Proteomes" id="UP000693970">
    <property type="component" value="Unassembled WGS sequence"/>
</dbReference>
<keyword evidence="1" id="KW-0175">Coiled coil</keyword>
<dbReference type="OrthoDB" id="45752at2759"/>
<feature type="compositionally biased region" description="Polar residues" evidence="2">
    <location>
        <begin position="1039"/>
        <end position="1062"/>
    </location>
</feature>
<dbReference type="EMBL" id="JAGRRH010000020">
    <property type="protein sequence ID" value="KAG7348035.1"/>
    <property type="molecule type" value="Genomic_DNA"/>
</dbReference>